<keyword evidence="2" id="KW-0813">Transport</keyword>
<accession>A0A9X3JFT9</accession>
<evidence type="ECO:0000256" key="5">
    <source>
        <dbReference type="ARBA" id="ARBA00022679"/>
    </source>
</evidence>
<dbReference type="PROSITE" id="PS51103">
    <property type="entry name" value="PTS_EIIC_TYPE_1"/>
    <property type="match status" value="1"/>
</dbReference>
<sequence length="727" mass="77826">MSKAQTKAELREEAGQNPVFGYLQKLGQTFMLPISILPLAGILLGIGSSFTNPTVIEMYNLQGILNESTFLYGFLSVLADAGDVIFGNLGLLFGISVAFGMAKREQGTAALSAIIGYFVMYATLTSTVNNFRDVEALSQVQGLISNYLGFENTMNLGVLGGIVLGVTVSYLHNKYYNIELPEALSFFGGTHFIPIAASLAAIAIGIIMAFVWPLISYAFSSLGGIISGLGVLGIFLYAYIYRSLIPLGLHHVFYLPFWQTAIGGTAVINGQTVVGAQNIVFAQLAAGQPIDPHAAAHFAYMFPVMLFGIPAACAALYRQAKPERQADVKGFYTSSALTCFATGITEPIEFAFVFASPTLYYGLHCVMYGISAVLVYLFGAGVVLTFSGGVIDFFLFGILPGNPITHWIPVLLLGLVYAVLYYLIFTWGVQKFDWKVPGREDDVAVAETAFAGGDYDDLTEKEQRAYRIVSALGGTENLDSFTNCATRLRVQVKDGKLVDEGLLKTTGSAATVVNGSNVQVVYGTKVPNVKSSIDELISDGKAPANAQASSDQVVPNQVSEEDQAETTKTSDDDGQLVEVFAPGQGNIKALADVEDDVFSAGIMGQGFALEPSQGQILAPMAGEVKMVMDSKHAIGLETAEGLEILLHMGIDTVQLEGQGFTVHVAEGDQVEVGDVLADMDLNYIKDQGKITDVIVVFTNSSEKVNQTLIEAQKDVNGHDKIGDVNLK</sequence>
<keyword evidence="7 13" id="KW-0812">Transmembrane</keyword>
<reference evidence="17" key="1">
    <citation type="submission" date="2022-12" db="EMBL/GenBank/DDBJ databases">
        <title>Description and comparative metabolic analysis of Aerococcus sp. nov., isolated from the feces of a pig.</title>
        <authorList>
            <person name="Chang Y.-H."/>
        </authorList>
    </citation>
    <scope>NUCLEOTIDE SEQUENCE</scope>
    <source>
        <strain evidence="17">YH-aer222</strain>
    </source>
</reference>
<dbReference type="AlphaFoldDB" id="A0A9X3JFT9"/>
<evidence type="ECO:0000256" key="9">
    <source>
        <dbReference type="ARBA" id="ARBA00022989"/>
    </source>
</evidence>
<proteinExistence type="predicted"/>
<evidence type="ECO:0000256" key="8">
    <source>
        <dbReference type="ARBA" id="ARBA00022777"/>
    </source>
</evidence>
<keyword evidence="5" id="KW-0808">Transferase</keyword>
<keyword evidence="8" id="KW-0418">Kinase</keyword>
<dbReference type="PROSITE" id="PS51093">
    <property type="entry name" value="PTS_EIIA_TYPE_1"/>
    <property type="match status" value="1"/>
</dbReference>
<comment type="caution">
    <text evidence="17">The sequence shown here is derived from an EMBL/GenBank/DDBJ whole genome shotgun (WGS) entry which is preliminary data.</text>
</comment>
<feature type="domain" description="PTS EIIC type-1" evidence="16">
    <location>
        <begin position="17"/>
        <end position="441"/>
    </location>
</feature>
<dbReference type="GO" id="GO:0016301">
    <property type="term" value="F:kinase activity"/>
    <property type="evidence" value="ECO:0007669"/>
    <property type="project" value="UniProtKB-KW"/>
</dbReference>
<keyword evidence="10 13" id="KW-0472">Membrane</keyword>
<feature type="active site" description="Phosphocysteine intermediate; for EIIB activity" evidence="11">
    <location>
        <position position="484"/>
    </location>
</feature>
<evidence type="ECO:0000259" key="14">
    <source>
        <dbReference type="PROSITE" id="PS51093"/>
    </source>
</evidence>
<dbReference type="InterPro" id="IPR001996">
    <property type="entry name" value="PTS_IIB_1"/>
</dbReference>
<feature type="transmembrane region" description="Helical" evidence="13">
    <location>
        <begin position="294"/>
        <end position="317"/>
    </location>
</feature>
<keyword evidence="18" id="KW-1185">Reference proteome</keyword>
<feature type="transmembrane region" description="Helical" evidence="13">
    <location>
        <begin position="218"/>
        <end position="240"/>
    </location>
</feature>
<name>A0A9X3JFT9_9LACT</name>
<dbReference type="InterPro" id="IPR013013">
    <property type="entry name" value="PTS_EIIC_1"/>
</dbReference>
<dbReference type="CDD" id="cd00212">
    <property type="entry name" value="PTS_IIB_glc"/>
    <property type="match status" value="1"/>
</dbReference>
<keyword evidence="3" id="KW-1003">Cell membrane</keyword>
<dbReference type="SUPFAM" id="SSF51261">
    <property type="entry name" value="Duplicated hybrid motif"/>
    <property type="match status" value="1"/>
</dbReference>
<dbReference type="PANTHER" id="PTHR30009:SF24">
    <property type="entry name" value="PTS SYSTEM, IIBC COMPONENT"/>
    <property type="match status" value="1"/>
</dbReference>
<evidence type="ECO:0000313" key="17">
    <source>
        <dbReference type="EMBL" id="MCZ0725685.1"/>
    </source>
</evidence>
<feature type="transmembrane region" description="Helical" evidence="13">
    <location>
        <begin position="70"/>
        <end position="95"/>
    </location>
</feature>
<feature type="region of interest" description="Disordered" evidence="12">
    <location>
        <begin position="540"/>
        <end position="574"/>
    </location>
</feature>
<dbReference type="FunFam" id="2.70.70.10:FF:000001">
    <property type="entry name" value="PTS system glucose-specific IIA component"/>
    <property type="match status" value="1"/>
</dbReference>
<dbReference type="InterPro" id="IPR036878">
    <property type="entry name" value="Glu_permease_IIB"/>
</dbReference>
<evidence type="ECO:0000256" key="7">
    <source>
        <dbReference type="ARBA" id="ARBA00022692"/>
    </source>
</evidence>
<dbReference type="RefSeq" id="WP_268751998.1">
    <property type="nucleotide sequence ID" value="NZ_JAPRFQ010000001.1"/>
</dbReference>
<evidence type="ECO:0000256" key="11">
    <source>
        <dbReference type="PROSITE-ProRule" id="PRU00421"/>
    </source>
</evidence>
<dbReference type="PROSITE" id="PS51098">
    <property type="entry name" value="PTS_EIIB_TYPE_1"/>
    <property type="match status" value="1"/>
</dbReference>
<feature type="compositionally biased region" description="Polar residues" evidence="12">
    <location>
        <begin position="546"/>
        <end position="558"/>
    </location>
</feature>
<dbReference type="InterPro" id="IPR050429">
    <property type="entry name" value="PTS_Glucose_EIICBA"/>
</dbReference>
<feature type="transmembrane region" description="Helical" evidence="13">
    <location>
        <begin position="252"/>
        <end position="274"/>
    </location>
</feature>
<dbReference type="GO" id="GO:0005886">
    <property type="term" value="C:plasma membrane"/>
    <property type="evidence" value="ECO:0007669"/>
    <property type="project" value="UniProtKB-SubCell"/>
</dbReference>
<dbReference type="PROSITE" id="PS01035">
    <property type="entry name" value="PTS_EIIB_TYPE_1_CYS"/>
    <property type="match status" value="1"/>
</dbReference>
<evidence type="ECO:0000256" key="12">
    <source>
        <dbReference type="SAM" id="MobiDB-lite"/>
    </source>
</evidence>
<feature type="domain" description="PTS EIIB type-1" evidence="15">
    <location>
        <begin position="462"/>
        <end position="543"/>
    </location>
</feature>
<dbReference type="PROSITE" id="PS00371">
    <property type="entry name" value="PTS_EIIA_TYPE_1_HIS"/>
    <property type="match status" value="1"/>
</dbReference>
<dbReference type="GO" id="GO:0009401">
    <property type="term" value="P:phosphoenolpyruvate-dependent sugar phosphotransferase system"/>
    <property type="evidence" value="ECO:0007669"/>
    <property type="project" value="UniProtKB-KW"/>
</dbReference>
<feature type="transmembrane region" description="Helical" evidence="13">
    <location>
        <begin position="107"/>
        <end position="124"/>
    </location>
</feature>
<dbReference type="SUPFAM" id="SSF55604">
    <property type="entry name" value="Glucose permease domain IIB"/>
    <property type="match status" value="1"/>
</dbReference>
<dbReference type="Proteomes" id="UP001146670">
    <property type="component" value="Unassembled WGS sequence"/>
</dbReference>
<dbReference type="GO" id="GO:0090563">
    <property type="term" value="F:protein-phosphocysteine-sugar phosphotransferase activity"/>
    <property type="evidence" value="ECO:0007669"/>
    <property type="project" value="TreeGrafter"/>
</dbReference>
<dbReference type="InterPro" id="IPR003352">
    <property type="entry name" value="PTS_EIIC"/>
</dbReference>
<dbReference type="NCBIfam" id="TIGR00826">
    <property type="entry name" value="EIIB_glc"/>
    <property type="match status" value="1"/>
</dbReference>
<gene>
    <name evidence="17" type="ORF">OW157_03755</name>
</gene>
<evidence type="ECO:0000256" key="2">
    <source>
        <dbReference type="ARBA" id="ARBA00022448"/>
    </source>
</evidence>
<dbReference type="Gene3D" id="3.30.1360.60">
    <property type="entry name" value="Glucose permease domain IIB"/>
    <property type="match status" value="1"/>
</dbReference>
<evidence type="ECO:0000313" key="18">
    <source>
        <dbReference type="Proteomes" id="UP001146670"/>
    </source>
</evidence>
<organism evidence="17 18">
    <name type="scientific">Aerococcus kribbianus</name>
    <dbReference type="NCBI Taxonomy" id="2999064"/>
    <lineage>
        <taxon>Bacteria</taxon>
        <taxon>Bacillati</taxon>
        <taxon>Bacillota</taxon>
        <taxon>Bacilli</taxon>
        <taxon>Lactobacillales</taxon>
        <taxon>Aerococcaceae</taxon>
        <taxon>Aerococcus</taxon>
    </lineage>
</organism>
<dbReference type="Pfam" id="PF00367">
    <property type="entry name" value="PTS_EIIB"/>
    <property type="match status" value="1"/>
</dbReference>
<feature type="transmembrane region" description="Helical" evidence="13">
    <location>
        <begin position="192"/>
        <end position="212"/>
    </location>
</feature>
<protein>
    <submittedName>
        <fullName evidence="17">Glucose PTS transporter subunit IIA</fullName>
    </submittedName>
</protein>
<feature type="transmembrane region" description="Helical" evidence="13">
    <location>
        <begin position="153"/>
        <end position="171"/>
    </location>
</feature>
<dbReference type="NCBIfam" id="TIGR00830">
    <property type="entry name" value="PTBA"/>
    <property type="match status" value="1"/>
</dbReference>
<dbReference type="InterPro" id="IPR018113">
    <property type="entry name" value="PTrfase_EIIB_Cys"/>
</dbReference>
<feature type="transmembrane region" description="Helical" evidence="13">
    <location>
        <begin position="404"/>
        <end position="425"/>
    </location>
</feature>
<evidence type="ECO:0000256" key="1">
    <source>
        <dbReference type="ARBA" id="ARBA00004651"/>
    </source>
</evidence>
<feature type="transmembrane region" description="Helical" evidence="13">
    <location>
        <begin position="30"/>
        <end position="50"/>
    </location>
</feature>
<dbReference type="GO" id="GO:0008982">
    <property type="term" value="F:protein-N(PI)-phosphohistidine-sugar phosphotransferase activity"/>
    <property type="evidence" value="ECO:0007669"/>
    <property type="project" value="InterPro"/>
</dbReference>
<dbReference type="PANTHER" id="PTHR30009">
    <property type="entry name" value="CYTOCHROME C-TYPE SYNTHESIS PROTEIN AND PTS TRANSMEMBRANE COMPONENT"/>
    <property type="match status" value="1"/>
</dbReference>
<comment type="subcellular location">
    <subcellularLocation>
        <location evidence="1">Cell membrane</location>
        <topology evidence="1">Multi-pass membrane protein</topology>
    </subcellularLocation>
</comment>
<dbReference type="EMBL" id="JAPRFR010000001">
    <property type="protein sequence ID" value="MCZ0725685.1"/>
    <property type="molecule type" value="Genomic_DNA"/>
</dbReference>
<dbReference type="InterPro" id="IPR001127">
    <property type="entry name" value="PTS_EIIA_1_perm"/>
</dbReference>
<dbReference type="InterPro" id="IPR011055">
    <property type="entry name" value="Dup_hybrid_motif"/>
</dbReference>
<keyword evidence="6" id="KW-0598">Phosphotransferase system</keyword>
<evidence type="ECO:0000259" key="15">
    <source>
        <dbReference type="PROSITE" id="PS51098"/>
    </source>
</evidence>
<keyword evidence="4" id="KW-0762">Sugar transport</keyword>
<dbReference type="Gene3D" id="2.70.70.10">
    <property type="entry name" value="Glucose Permease (Domain IIA)"/>
    <property type="match status" value="1"/>
</dbReference>
<evidence type="ECO:0000256" key="13">
    <source>
        <dbReference type="SAM" id="Phobius"/>
    </source>
</evidence>
<evidence type="ECO:0000256" key="4">
    <source>
        <dbReference type="ARBA" id="ARBA00022597"/>
    </source>
</evidence>
<feature type="transmembrane region" description="Helical" evidence="13">
    <location>
        <begin position="373"/>
        <end position="398"/>
    </location>
</feature>
<feature type="domain" description="PTS EIIA type-1" evidence="14">
    <location>
        <begin position="595"/>
        <end position="699"/>
    </location>
</feature>
<evidence type="ECO:0000256" key="3">
    <source>
        <dbReference type="ARBA" id="ARBA00022475"/>
    </source>
</evidence>
<keyword evidence="9 13" id="KW-1133">Transmembrane helix</keyword>
<evidence type="ECO:0000259" key="16">
    <source>
        <dbReference type="PROSITE" id="PS51103"/>
    </source>
</evidence>
<dbReference type="Pfam" id="PF02378">
    <property type="entry name" value="PTS_EIIC"/>
    <property type="match status" value="1"/>
</dbReference>
<evidence type="ECO:0000256" key="6">
    <source>
        <dbReference type="ARBA" id="ARBA00022683"/>
    </source>
</evidence>
<evidence type="ECO:0000256" key="10">
    <source>
        <dbReference type="ARBA" id="ARBA00023136"/>
    </source>
</evidence>
<dbReference type="Pfam" id="PF00358">
    <property type="entry name" value="PTS_EIIA_1"/>
    <property type="match status" value="1"/>
</dbReference>